<dbReference type="Proteomes" id="UP000765509">
    <property type="component" value="Unassembled WGS sequence"/>
</dbReference>
<protein>
    <submittedName>
        <fullName evidence="1">Uncharacterized protein</fullName>
    </submittedName>
</protein>
<keyword evidence="2" id="KW-1185">Reference proteome</keyword>
<dbReference type="AlphaFoldDB" id="A0A9Q3EU04"/>
<dbReference type="EMBL" id="AVOT02032251">
    <property type="protein sequence ID" value="MBW0525997.1"/>
    <property type="molecule type" value="Genomic_DNA"/>
</dbReference>
<evidence type="ECO:0000313" key="2">
    <source>
        <dbReference type="Proteomes" id="UP000765509"/>
    </source>
</evidence>
<organism evidence="1 2">
    <name type="scientific">Austropuccinia psidii MF-1</name>
    <dbReference type="NCBI Taxonomy" id="1389203"/>
    <lineage>
        <taxon>Eukaryota</taxon>
        <taxon>Fungi</taxon>
        <taxon>Dikarya</taxon>
        <taxon>Basidiomycota</taxon>
        <taxon>Pucciniomycotina</taxon>
        <taxon>Pucciniomycetes</taxon>
        <taxon>Pucciniales</taxon>
        <taxon>Sphaerophragmiaceae</taxon>
        <taxon>Austropuccinia</taxon>
    </lineage>
</organism>
<evidence type="ECO:0000313" key="1">
    <source>
        <dbReference type="EMBL" id="MBW0525997.1"/>
    </source>
</evidence>
<sequence>MSDSIIYIKILRKCGGEAENSIKCRCVQPCVTVDYIDEMEDIITWTRIGKTWTRNPMESKILLKTSKGYRRPERPVLKLHKCGSNSNLDKHFAKKD</sequence>
<reference evidence="1" key="1">
    <citation type="submission" date="2021-03" db="EMBL/GenBank/DDBJ databases">
        <title>Draft genome sequence of rust myrtle Austropuccinia psidii MF-1, a brazilian biotype.</title>
        <authorList>
            <person name="Quecine M.C."/>
            <person name="Pachon D.M.R."/>
            <person name="Bonatelli M.L."/>
            <person name="Correr F.H."/>
            <person name="Franceschini L.M."/>
            <person name="Leite T.F."/>
            <person name="Margarido G.R.A."/>
            <person name="Almeida C.A."/>
            <person name="Ferrarezi J.A."/>
            <person name="Labate C.A."/>
        </authorList>
    </citation>
    <scope>NUCLEOTIDE SEQUENCE</scope>
    <source>
        <strain evidence="1">MF-1</strain>
    </source>
</reference>
<comment type="caution">
    <text evidence="1">The sequence shown here is derived from an EMBL/GenBank/DDBJ whole genome shotgun (WGS) entry which is preliminary data.</text>
</comment>
<name>A0A9Q3EU04_9BASI</name>
<accession>A0A9Q3EU04</accession>
<proteinExistence type="predicted"/>
<gene>
    <name evidence="1" type="ORF">O181_065712</name>
</gene>